<keyword evidence="4 7" id="KW-1133">Transmembrane helix</keyword>
<feature type="transmembrane region" description="Helical" evidence="7">
    <location>
        <begin position="176"/>
        <end position="198"/>
    </location>
</feature>
<evidence type="ECO:0000256" key="6">
    <source>
        <dbReference type="SAM" id="MobiDB-lite"/>
    </source>
</evidence>
<feature type="compositionally biased region" description="Low complexity" evidence="6">
    <location>
        <begin position="1"/>
        <end position="14"/>
    </location>
</feature>
<dbReference type="AlphaFoldDB" id="A0A2P5XNH6"/>
<feature type="compositionally biased region" description="Polar residues" evidence="6">
    <location>
        <begin position="22"/>
        <end position="39"/>
    </location>
</feature>
<evidence type="ECO:0000256" key="1">
    <source>
        <dbReference type="ARBA" id="ARBA00004370"/>
    </source>
</evidence>
<comment type="similarity">
    <text evidence="2">Belongs to the UPF0496 family.</text>
</comment>
<proteinExistence type="inferred from homology"/>
<sequence length="347" mass="39210">MASSISSEPSFIIEVQPDSRSEAGSSLNRVANSDSDTLPNRTHNVINSLAVDSNLKSFMKEYFDNLEKTPEFCTVFKDSLEHDRNNHEIIESAEELRRFKAAEESFVQKFLEQKRMAHMRYESMQGNVCARKKTLEKKVESWETWRRVSVAFLVAAFISMLVFSVVAVIISAKPVITTLAGALTTAIVPLGTWCNKYWKRNKEKIKEKKKLTAIMEIYGSSATTIWMQVEELEIKKTSLSHSVDCVLTEGYTLKDGLGRDSAADDAHALAYRPESEDNPLGTLAMTYLTVFMAYRFYIPIYMHSAPDLHACFLAVMLDFSLLKCYPYSPNPVFFGPISGMNQNSLLP</sequence>
<gene>
    <name evidence="8" type="ORF">GOBAR_AA15779</name>
</gene>
<dbReference type="PANTHER" id="PTHR31113:SF32">
    <property type="entry name" value="UPF0496 PLANT-LIKE PROTEIN"/>
    <property type="match status" value="1"/>
</dbReference>
<name>A0A2P5XNH6_GOSBA</name>
<dbReference type="OrthoDB" id="10366040at2759"/>
<feature type="transmembrane region" description="Helical" evidence="7">
    <location>
        <begin position="148"/>
        <end position="170"/>
    </location>
</feature>
<evidence type="ECO:0000256" key="2">
    <source>
        <dbReference type="ARBA" id="ARBA00009074"/>
    </source>
</evidence>
<reference evidence="8 9" key="1">
    <citation type="submission" date="2015-01" db="EMBL/GenBank/DDBJ databases">
        <title>Genome of allotetraploid Gossypium barbadense reveals genomic plasticity and fiber elongation in cotton evolution.</title>
        <authorList>
            <person name="Chen X."/>
            <person name="Liu X."/>
            <person name="Zhao B."/>
            <person name="Zheng H."/>
            <person name="Hu Y."/>
            <person name="Lu G."/>
            <person name="Yang C."/>
            <person name="Chen J."/>
            <person name="Shan C."/>
            <person name="Zhang L."/>
            <person name="Zhou Y."/>
            <person name="Wang L."/>
            <person name="Guo W."/>
            <person name="Bai Y."/>
            <person name="Ruan J."/>
            <person name="Shangguan X."/>
            <person name="Mao Y."/>
            <person name="Jiang J."/>
            <person name="Zhu Y."/>
            <person name="Lei J."/>
            <person name="Kang H."/>
            <person name="Chen S."/>
            <person name="He X."/>
            <person name="Wang R."/>
            <person name="Wang Y."/>
            <person name="Chen J."/>
            <person name="Wang L."/>
            <person name="Yu S."/>
            <person name="Wang B."/>
            <person name="Wei J."/>
            <person name="Song S."/>
            <person name="Lu X."/>
            <person name="Gao Z."/>
            <person name="Gu W."/>
            <person name="Deng X."/>
            <person name="Ma D."/>
            <person name="Wang S."/>
            <person name="Liang W."/>
            <person name="Fang L."/>
            <person name="Cai C."/>
            <person name="Zhu X."/>
            <person name="Zhou B."/>
            <person name="Zhang Y."/>
            <person name="Chen Z."/>
            <person name="Xu S."/>
            <person name="Zhu R."/>
            <person name="Wang S."/>
            <person name="Zhang T."/>
            <person name="Zhao G."/>
        </authorList>
    </citation>
    <scope>NUCLEOTIDE SEQUENCE [LARGE SCALE GENOMIC DNA]</scope>
    <source>
        <strain evidence="9">cv. Xinhai21</strain>
        <tissue evidence="8">Leaf</tissue>
    </source>
</reference>
<dbReference type="Pfam" id="PF05055">
    <property type="entry name" value="DUF677"/>
    <property type="match status" value="1"/>
</dbReference>
<dbReference type="EMBL" id="KZ664537">
    <property type="protein sequence ID" value="PPS04877.1"/>
    <property type="molecule type" value="Genomic_DNA"/>
</dbReference>
<dbReference type="PANTHER" id="PTHR31113">
    <property type="entry name" value="UPF0496 PROTEIN 3-RELATED"/>
    <property type="match status" value="1"/>
</dbReference>
<keyword evidence="5 7" id="KW-0472">Membrane</keyword>
<accession>A0A2P5XNH6</accession>
<keyword evidence="3 7" id="KW-0812">Transmembrane</keyword>
<protein>
    <submittedName>
        <fullName evidence="8">Uncharacterized protein</fullName>
    </submittedName>
</protein>
<dbReference type="Proteomes" id="UP000239757">
    <property type="component" value="Unassembled WGS sequence"/>
</dbReference>
<feature type="region of interest" description="Disordered" evidence="6">
    <location>
        <begin position="1"/>
        <end position="39"/>
    </location>
</feature>
<organism evidence="8 9">
    <name type="scientific">Gossypium barbadense</name>
    <name type="common">Sea Island cotton</name>
    <name type="synonym">Hibiscus barbadensis</name>
    <dbReference type="NCBI Taxonomy" id="3634"/>
    <lineage>
        <taxon>Eukaryota</taxon>
        <taxon>Viridiplantae</taxon>
        <taxon>Streptophyta</taxon>
        <taxon>Embryophyta</taxon>
        <taxon>Tracheophyta</taxon>
        <taxon>Spermatophyta</taxon>
        <taxon>Magnoliopsida</taxon>
        <taxon>eudicotyledons</taxon>
        <taxon>Gunneridae</taxon>
        <taxon>Pentapetalae</taxon>
        <taxon>rosids</taxon>
        <taxon>malvids</taxon>
        <taxon>Malvales</taxon>
        <taxon>Malvaceae</taxon>
        <taxon>Malvoideae</taxon>
        <taxon>Gossypium</taxon>
    </lineage>
</organism>
<evidence type="ECO:0000256" key="3">
    <source>
        <dbReference type="ARBA" id="ARBA00022692"/>
    </source>
</evidence>
<evidence type="ECO:0000313" key="9">
    <source>
        <dbReference type="Proteomes" id="UP000239757"/>
    </source>
</evidence>
<dbReference type="GO" id="GO:0016020">
    <property type="term" value="C:membrane"/>
    <property type="evidence" value="ECO:0007669"/>
    <property type="project" value="UniProtKB-SubCell"/>
</dbReference>
<evidence type="ECO:0000313" key="8">
    <source>
        <dbReference type="EMBL" id="PPS04877.1"/>
    </source>
</evidence>
<evidence type="ECO:0000256" key="5">
    <source>
        <dbReference type="ARBA" id="ARBA00023136"/>
    </source>
</evidence>
<evidence type="ECO:0000256" key="4">
    <source>
        <dbReference type="ARBA" id="ARBA00022989"/>
    </source>
</evidence>
<evidence type="ECO:0000256" key="7">
    <source>
        <dbReference type="SAM" id="Phobius"/>
    </source>
</evidence>
<dbReference type="InterPro" id="IPR007749">
    <property type="entry name" value="DUF677"/>
</dbReference>
<comment type="subcellular location">
    <subcellularLocation>
        <location evidence="1">Membrane</location>
    </subcellularLocation>
</comment>